<name>A0A927GBU7_9BACT</name>
<proteinExistence type="predicted"/>
<feature type="compositionally biased region" description="Basic and acidic residues" evidence="1">
    <location>
        <begin position="321"/>
        <end position="335"/>
    </location>
</feature>
<gene>
    <name evidence="2" type="ORF">IC230_03055</name>
</gene>
<dbReference type="Proteomes" id="UP000653797">
    <property type="component" value="Unassembled WGS sequence"/>
</dbReference>
<reference evidence="2" key="1">
    <citation type="submission" date="2020-09" db="EMBL/GenBank/DDBJ databases">
        <authorList>
            <person name="Kim M.K."/>
        </authorList>
    </citation>
    <scope>NUCLEOTIDE SEQUENCE</scope>
    <source>
        <strain evidence="2">BT704</strain>
    </source>
</reference>
<evidence type="ECO:0000256" key="1">
    <source>
        <dbReference type="SAM" id="MobiDB-lite"/>
    </source>
</evidence>
<evidence type="ECO:0000313" key="2">
    <source>
        <dbReference type="EMBL" id="MBD2751855.1"/>
    </source>
</evidence>
<feature type="region of interest" description="Disordered" evidence="1">
    <location>
        <begin position="321"/>
        <end position="342"/>
    </location>
</feature>
<protein>
    <submittedName>
        <fullName evidence="2">Uncharacterized protein</fullName>
    </submittedName>
</protein>
<dbReference type="EMBL" id="JACXAA010000001">
    <property type="protein sequence ID" value="MBD2751855.1"/>
    <property type="molecule type" value="Genomic_DNA"/>
</dbReference>
<organism evidence="2 3">
    <name type="scientific">Spirosoma validum</name>
    <dbReference type="NCBI Taxonomy" id="2771355"/>
    <lineage>
        <taxon>Bacteria</taxon>
        <taxon>Pseudomonadati</taxon>
        <taxon>Bacteroidota</taxon>
        <taxon>Cytophagia</taxon>
        <taxon>Cytophagales</taxon>
        <taxon>Cytophagaceae</taxon>
        <taxon>Spirosoma</taxon>
    </lineage>
</organism>
<evidence type="ECO:0000313" key="3">
    <source>
        <dbReference type="Proteomes" id="UP000653797"/>
    </source>
</evidence>
<keyword evidence="3" id="KW-1185">Reference proteome</keyword>
<dbReference type="RefSeq" id="WP_191037481.1">
    <property type="nucleotide sequence ID" value="NZ_JACXAA010000001.1"/>
</dbReference>
<accession>A0A927GBU7</accession>
<dbReference type="AlphaFoldDB" id="A0A927GBU7"/>
<sequence length="342" mass="39498">MPPKLSDTSVLVDLIRNGFTAERKFIKAYLSEAQDIALNKYHIPENQSETLAKRALNAAIRTVRLDRWQPNLIRWMVQSQAMILRWQQNRFTEEDLHKVQNTIERYVRNHLGQRIGGELNLSQERVCGETFDIFFRKVKSPGFVLTSSLDTYLIGITINQIKSFARRQHRIPANTLFDTAKTNPDPQDVVLHEKLRFYRKSHRLVAQQLSRLDDKCLTIILQHYGIDSSRIDAVDEVLESNESMTETEFAALFDVALGPDSDSRKLKDIALDLGINPKKISEKHLDCLGKLVQNVIPTLLSEPDDSFVEAVRREMQTRLDEAQVRKQKKQLEKQRYASSRQA</sequence>
<comment type="caution">
    <text evidence="2">The sequence shown here is derived from an EMBL/GenBank/DDBJ whole genome shotgun (WGS) entry which is preliminary data.</text>
</comment>